<proteinExistence type="predicted"/>
<feature type="domain" description="Csd3-like second N-terminal" evidence="11">
    <location>
        <begin position="195"/>
        <end position="311"/>
    </location>
</feature>
<dbReference type="RefSeq" id="WP_407347679.1">
    <property type="nucleotide sequence ID" value="NZ_CP136864.1"/>
</dbReference>
<evidence type="ECO:0000313" key="12">
    <source>
        <dbReference type="EMBL" id="WOJ93019.1"/>
    </source>
</evidence>
<dbReference type="Gene3D" id="3.10.450.350">
    <property type="match status" value="2"/>
</dbReference>
<dbReference type="CDD" id="cd12797">
    <property type="entry name" value="M23_peptidase"/>
    <property type="match status" value="1"/>
</dbReference>
<dbReference type="Pfam" id="PF04225">
    <property type="entry name" value="LysM_OapA"/>
    <property type="match status" value="1"/>
</dbReference>
<keyword evidence="7" id="KW-0482">Metalloprotease</keyword>
<evidence type="ECO:0000259" key="11">
    <source>
        <dbReference type="Pfam" id="PF19425"/>
    </source>
</evidence>
<keyword evidence="8" id="KW-0472">Membrane</keyword>
<evidence type="ECO:0000256" key="8">
    <source>
        <dbReference type="SAM" id="Phobius"/>
    </source>
</evidence>
<dbReference type="InterPro" id="IPR016047">
    <property type="entry name" value="M23ase_b-sheet_dom"/>
</dbReference>
<evidence type="ECO:0000256" key="1">
    <source>
        <dbReference type="ARBA" id="ARBA00001947"/>
    </source>
</evidence>
<keyword evidence="6" id="KW-0862">Zinc</keyword>
<keyword evidence="4" id="KW-0479">Metal-binding</keyword>
<keyword evidence="13" id="KW-1185">Reference proteome</keyword>
<reference evidence="12 13" key="1">
    <citation type="submission" date="2023-10" db="EMBL/GenBank/DDBJ databases">
        <title>Two novel species belonging to the OM43/NOR5 clade.</title>
        <authorList>
            <person name="Park M."/>
        </authorList>
    </citation>
    <scope>NUCLEOTIDE SEQUENCE [LARGE SCALE GENOMIC DNA]</scope>
    <source>
        <strain evidence="12 13">IMCC43200</strain>
    </source>
</reference>
<comment type="subcellular location">
    <subcellularLocation>
        <location evidence="2">Cell envelope</location>
    </subcellularLocation>
</comment>
<keyword evidence="8" id="KW-1133">Transmembrane helix</keyword>
<evidence type="ECO:0000313" key="13">
    <source>
        <dbReference type="Proteomes" id="UP001626537"/>
    </source>
</evidence>
<comment type="cofactor">
    <cofactor evidence="1">
        <name>Zn(2+)</name>
        <dbReference type="ChEBI" id="CHEBI:29105"/>
    </cofactor>
</comment>
<feature type="domain" description="M23ase beta-sheet core" evidence="9">
    <location>
        <begin position="323"/>
        <end position="417"/>
    </location>
</feature>
<accession>A0ABZ0I329</accession>
<dbReference type="Pfam" id="PF01551">
    <property type="entry name" value="Peptidase_M23"/>
    <property type="match status" value="1"/>
</dbReference>
<evidence type="ECO:0000256" key="2">
    <source>
        <dbReference type="ARBA" id="ARBA00004196"/>
    </source>
</evidence>
<dbReference type="InterPro" id="IPR045834">
    <property type="entry name" value="Csd3_N2"/>
</dbReference>
<feature type="transmembrane region" description="Helical" evidence="8">
    <location>
        <begin position="21"/>
        <end position="41"/>
    </location>
</feature>
<organism evidence="12 13">
    <name type="scientific">Congregibacter variabilis</name>
    <dbReference type="NCBI Taxonomy" id="3081200"/>
    <lineage>
        <taxon>Bacteria</taxon>
        <taxon>Pseudomonadati</taxon>
        <taxon>Pseudomonadota</taxon>
        <taxon>Gammaproteobacteria</taxon>
        <taxon>Cellvibrionales</taxon>
        <taxon>Halieaceae</taxon>
        <taxon>Congregibacter</taxon>
    </lineage>
</organism>
<dbReference type="InterPro" id="IPR011055">
    <property type="entry name" value="Dup_hybrid_motif"/>
</dbReference>
<dbReference type="Gene3D" id="2.70.70.10">
    <property type="entry name" value="Glucose Permease (Domain IIA)"/>
    <property type="match status" value="1"/>
</dbReference>
<keyword evidence="3" id="KW-0645">Protease</keyword>
<protein>
    <submittedName>
        <fullName evidence="12">Peptidoglycan DD-metalloendopeptidase family protein</fullName>
    </submittedName>
</protein>
<keyword evidence="8" id="KW-0812">Transmembrane</keyword>
<evidence type="ECO:0000256" key="6">
    <source>
        <dbReference type="ARBA" id="ARBA00022833"/>
    </source>
</evidence>
<dbReference type="PANTHER" id="PTHR21666:SF288">
    <property type="entry name" value="CELL DIVISION PROTEIN YTFB"/>
    <property type="match status" value="1"/>
</dbReference>
<evidence type="ECO:0000259" key="10">
    <source>
        <dbReference type="Pfam" id="PF04225"/>
    </source>
</evidence>
<evidence type="ECO:0000256" key="3">
    <source>
        <dbReference type="ARBA" id="ARBA00022670"/>
    </source>
</evidence>
<dbReference type="Pfam" id="PF19425">
    <property type="entry name" value="Csd3_N2"/>
    <property type="match status" value="1"/>
</dbReference>
<evidence type="ECO:0000256" key="7">
    <source>
        <dbReference type="ARBA" id="ARBA00023049"/>
    </source>
</evidence>
<feature type="domain" description="Opacity-associated protein A LysM-like" evidence="10">
    <location>
        <begin position="98"/>
        <end position="179"/>
    </location>
</feature>
<dbReference type="InterPro" id="IPR007340">
    <property type="entry name" value="LysM_Opacity-associatedA"/>
</dbReference>
<keyword evidence="5" id="KW-0378">Hydrolase</keyword>
<dbReference type="EMBL" id="CP136864">
    <property type="protein sequence ID" value="WOJ93019.1"/>
    <property type="molecule type" value="Genomic_DNA"/>
</dbReference>
<dbReference type="Proteomes" id="UP001626537">
    <property type="component" value="Chromosome"/>
</dbReference>
<gene>
    <name evidence="12" type="ORF">R0135_14680</name>
</gene>
<sequence length="470" mass="51446">MITHKKTPRGATPIAERQGISHHHILAVAGLSALVAIAAIITPSGDVNATRSVSEAVLVEENDTLPSTEVAPIIEAAQAVATVDDLTEEPSPPASQPWEEFIVRSGDNLSLLFKRAGFGTADVYQIVHTAPQGRDLERIYPGQSLAFLRDESGGLAAVRHTINGLQSVVYRRMDGGFSSERAIREPEQRLSWATVEIESSLFLAGREAGLSSNLIMEAAIILGGVIDFVMDPRKGDTMEILYEELYLDGEKYEDGKVVAASYTNRGERFDAYRYIDSKGMTSYYNEDGVSMRKAFLMAPVDFTRISSGFNPRRRHPIYKTVRPHNGTDYAAPRGTPVFSAGDGRVVEAGYSRANGNYVFIQHGDRYVTKYLHLNKRKVKSGQRVVQSQVIGTVGSTGAATGPHLHYEFLVGGVHRNPRTIHKSLPKAKSLPQEEMPRFRVAIADASTQLAQLREERRLASVTPSGDIGAP</sequence>
<evidence type="ECO:0000256" key="5">
    <source>
        <dbReference type="ARBA" id="ARBA00022801"/>
    </source>
</evidence>
<dbReference type="InterPro" id="IPR050570">
    <property type="entry name" value="Cell_wall_metabolism_enzyme"/>
</dbReference>
<dbReference type="PANTHER" id="PTHR21666">
    <property type="entry name" value="PEPTIDASE-RELATED"/>
    <property type="match status" value="1"/>
</dbReference>
<name>A0ABZ0I329_9GAMM</name>
<evidence type="ECO:0000259" key="9">
    <source>
        <dbReference type="Pfam" id="PF01551"/>
    </source>
</evidence>
<evidence type="ECO:0000256" key="4">
    <source>
        <dbReference type="ARBA" id="ARBA00022723"/>
    </source>
</evidence>
<dbReference type="SUPFAM" id="SSF51261">
    <property type="entry name" value="Duplicated hybrid motif"/>
    <property type="match status" value="1"/>
</dbReference>